<keyword evidence="2" id="KW-1185">Reference proteome</keyword>
<proteinExistence type="predicted"/>
<dbReference type="EMBL" id="CM035409">
    <property type="protein sequence ID" value="KAH7438160.1"/>
    <property type="molecule type" value="Genomic_DNA"/>
</dbReference>
<organism evidence="1 2">
    <name type="scientific">Ceratopteris richardii</name>
    <name type="common">Triangle waterfern</name>
    <dbReference type="NCBI Taxonomy" id="49495"/>
    <lineage>
        <taxon>Eukaryota</taxon>
        <taxon>Viridiplantae</taxon>
        <taxon>Streptophyta</taxon>
        <taxon>Embryophyta</taxon>
        <taxon>Tracheophyta</taxon>
        <taxon>Polypodiopsida</taxon>
        <taxon>Polypodiidae</taxon>
        <taxon>Polypodiales</taxon>
        <taxon>Pteridineae</taxon>
        <taxon>Pteridaceae</taxon>
        <taxon>Parkerioideae</taxon>
        <taxon>Ceratopteris</taxon>
    </lineage>
</organism>
<accession>A0A8T2UU43</accession>
<gene>
    <name evidence="1" type="ORF">KP509_04G003100</name>
</gene>
<evidence type="ECO:0000313" key="2">
    <source>
        <dbReference type="Proteomes" id="UP000825935"/>
    </source>
</evidence>
<name>A0A8T2UU43_CERRI</name>
<reference evidence="1" key="1">
    <citation type="submission" date="2021-08" db="EMBL/GenBank/DDBJ databases">
        <title>WGS assembly of Ceratopteris richardii.</title>
        <authorList>
            <person name="Marchant D.B."/>
            <person name="Chen G."/>
            <person name="Jenkins J."/>
            <person name="Shu S."/>
            <person name="Leebens-Mack J."/>
            <person name="Grimwood J."/>
            <person name="Schmutz J."/>
            <person name="Soltis P."/>
            <person name="Soltis D."/>
            <person name="Chen Z.-H."/>
        </authorList>
    </citation>
    <scope>NUCLEOTIDE SEQUENCE</scope>
    <source>
        <strain evidence="1">Whitten #5841</strain>
        <tissue evidence="1">Leaf</tissue>
    </source>
</reference>
<sequence>MCYNAFLLILCCCEDGLLPIVRDFVKKWLCFFF</sequence>
<protein>
    <submittedName>
        <fullName evidence="1">Uncharacterized protein</fullName>
    </submittedName>
</protein>
<evidence type="ECO:0000313" key="1">
    <source>
        <dbReference type="EMBL" id="KAH7438160.1"/>
    </source>
</evidence>
<dbReference type="Proteomes" id="UP000825935">
    <property type="component" value="Chromosome 4"/>
</dbReference>
<dbReference type="AlphaFoldDB" id="A0A8T2UU43"/>
<comment type="caution">
    <text evidence="1">The sequence shown here is derived from an EMBL/GenBank/DDBJ whole genome shotgun (WGS) entry which is preliminary data.</text>
</comment>